<evidence type="ECO:0000256" key="1">
    <source>
        <dbReference type="SAM" id="SignalP"/>
    </source>
</evidence>
<dbReference type="EMBL" id="CAJPEV010000408">
    <property type="protein sequence ID" value="CAG0884963.1"/>
    <property type="molecule type" value="Genomic_DNA"/>
</dbReference>
<proteinExistence type="predicted"/>
<evidence type="ECO:0000313" key="3">
    <source>
        <dbReference type="Proteomes" id="UP000677054"/>
    </source>
</evidence>
<dbReference type="EMBL" id="LR899925">
    <property type="protein sequence ID" value="CAD7243321.1"/>
    <property type="molecule type" value="Genomic_DNA"/>
</dbReference>
<keyword evidence="1" id="KW-0732">Signal</keyword>
<sequence>MKLAMGILVLFAVLAAAFAYAANEADDLDIQEAKYGGFGGGYGGGRGFGGGRGYGGGYGGGFGGGRFRG</sequence>
<protein>
    <submittedName>
        <fullName evidence="2">Uncharacterized protein</fullName>
    </submittedName>
</protein>
<accession>A0A7R9A4T8</accession>
<dbReference type="Proteomes" id="UP000677054">
    <property type="component" value="Unassembled WGS sequence"/>
</dbReference>
<organism evidence="2">
    <name type="scientific">Darwinula stevensoni</name>
    <dbReference type="NCBI Taxonomy" id="69355"/>
    <lineage>
        <taxon>Eukaryota</taxon>
        <taxon>Metazoa</taxon>
        <taxon>Ecdysozoa</taxon>
        <taxon>Arthropoda</taxon>
        <taxon>Crustacea</taxon>
        <taxon>Oligostraca</taxon>
        <taxon>Ostracoda</taxon>
        <taxon>Podocopa</taxon>
        <taxon>Podocopida</taxon>
        <taxon>Darwinulocopina</taxon>
        <taxon>Darwinuloidea</taxon>
        <taxon>Darwinulidae</taxon>
        <taxon>Darwinula</taxon>
    </lineage>
</organism>
<gene>
    <name evidence="2" type="ORF">DSTB1V02_LOCUS3245</name>
</gene>
<evidence type="ECO:0000313" key="2">
    <source>
        <dbReference type="EMBL" id="CAD7243321.1"/>
    </source>
</evidence>
<feature type="signal peptide" evidence="1">
    <location>
        <begin position="1"/>
        <end position="19"/>
    </location>
</feature>
<dbReference type="AlphaFoldDB" id="A0A7R9A4T8"/>
<keyword evidence="3" id="KW-1185">Reference proteome</keyword>
<feature type="chain" id="PRO_5036402767" evidence="1">
    <location>
        <begin position="20"/>
        <end position="69"/>
    </location>
</feature>
<reference evidence="2" key="1">
    <citation type="submission" date="2020-11" db="EMBL/GenBank/DDBJ databases">
        <authorList>
            <person name="Tran Van P."/>
        </authorList>
    </citation>
    <scope>NUCLEOTIDE SEQUENCE</scope>
</reference>
<name>A0A7R9A4T8_9CRUS</name>